<dbReference type="OrthoDB" id="9774290at2"/>
<dbReference type="AlphaFoldDB" id="A0A264W1W0"/>
<dbReference type="Proteomes" id="UP000217065">
    <property type="component" value="Unassembled WGS sequence"/>
</dbReference>
<dbReference type="InterPro" id="IPR018193">
    <property type="entry name" value="Glyc_kinase_flavodox-like_fold"/>
</dbReference>
<comment type="caution">
    <text evidence="5">The sequence shown here is derived from an EMBL/GenBank/DDBJ whole genome shotgun (WGS) entry which is preliminary data.</text>
</comment>
<dbReference type="EMBL" id="NOKQ01000220">
    <property type="protein sequence ID" value="OZS77545.1"/>
    <property type="molecule type" value="Genomic_DNA"/>
</dbReference>
<dbReference type="GO" id="GO:0008887">
    <property type="term" value="F:glycerate kinase activity"/>
    <property type="evidence" value="ECO:0007669"/>
    <property type="project" value="UniProtKB-UniRule"/>
</dbReference>
<keyword evidence="2 4" id="KW-0808">Transferase</keyword>
<dbReference type="InterPro" id="IPR018197">
    <property type="entry name" value="Glycerate_kinase_RE-like"/>
</dbReference>
<organism evidence="5 6">
    <name type="scientific">Tetzosporium hominis</name>
    <dbReference type="NCBI Taxonomy" id="2020506"/>
    <lineage>
        <taxon>Bacteria</taxon>
        <taxon>Bacillati</taxon>
        <taxon>Bacillota</taxon>
        <taxon>Bacilli</taxon>
        <taxon>Bacillales</taxon>
        <taxon>Caryophanaceae</taxon>
        <taxon>Tetzosporium</taxon>
    </lineage>
</organism>
<dbReference type="InterPro" id="IPR036129">
    <property type="entry name" value="Glycerate_kinase_sf"/>
</dbReference>
<sequence length="393" mass="41880">MHYQKIHTTLICKRLLEGEPMHIIISPDSFKGTLTAKEAAQTMKDGLLRVFPRAQYTLIPIADGGEGTLEVLVELTEGQMQQVVVEDPLGRPVDARFGILGDGKTAVIEMAEASGIMRVTKSERNPFRASTYGTGELIRHALDAGCRHFILAIGGSATNDGGIGAMRALGARFLDGSGKVLETDLPSYQELATIDLAGLDSRLPKCRFDIACDVDNPLLGERGATAIFGPQKGVDRRHHDVLESILARYAQVVEETTGKSVHELPGAGAAGGLGTAFLAFLPSTLRPGIEIILDEIDFDSKLDGASWVVTGEGKSDVQTLSGKAPLGIAFRAKKAGVPVALLSGMVREEDRVLLAPHFDLIESIVSPSCHLEEALSQPVPALLAAAERLGKSF</sequence>
<dbReference type="Gene3D" id="3.40.50.10350">
    <property type="entry name" value="Glycerate kinase, domain 1"/>
    <property type="match status" value="1"/>
</dbReference>
<dbReference type="NCBIfam" id="TIGR00045">
    <property type="entry name" value="glycerate kinase"/>
    <property type="match status" value="1"/>
</dbReference>
<evidence type="ECO:0000313" key="6">
    <source>
        <dbReference type="Proteomes" id="UP000217065"/>
    </source>
</evidence>
<evidence type="ECO:0000256" key="4">
    <source>
        <dbReference type="PIRNR" id="PIRNR006078"/>
    </source>
</evidence>
<evidence type="ECO:0008006" key="7">
    <source>
        <dbReference type="Google" id="ProtNLM"/>
    </source>
</evidence>
<name>A0A264W1W0_9BACL</name>
<proteinExistence type="inferred from homology"/>
<dbReference type="Gene3D" id="3.90.1510.10">
    <property type="entry name" value="Glycerate kinase, domain 2"/>
    <property type="match status" value="1"/>
</dbReference>
<dbReference type="PIRSF" id="PIRSF006078">
    <property type="entry name" value="GlxK"/>
    <property type="match status" value="1"/>
</dbReference>
<comment type="similarity">
    <text evidence="1 4">Belongs to the glycerate kinase type-1 family.</text>
</comment>
<evidence type="ECO:0000256" key="1">
    <source>
        <dbReference type="ARBA" id="ARBA00006284"/>
    </source>
</evidence>
<evidence type="ECO:0000256" key="3">
    <source>
        <dbReference type="ARBA" id="ARBA00022777"/>
    </source>
</evidence>
<dbReference type="InterPro" id="IPR004381">
    <property type="entry name" value="Glycerate_kinase"/>
</dbReference>
<keyword evidence="6" id="KW-1185">Reference proteome</keyword>
<evidence type="ECO:0000256" key="2">
    <source>
        <dbReference type="ARBA" id="ARBA00022679"/>
    </source>
</evidence>
<dbReference type="PANTHER" id="PTHR21599">
    <property type="entry name" value="GLYCERATE KINASE"/>
    <property type="match status" value="1"/>
</dbReference>
<dbReference type="GO" id="GO:0031388">
    <property type="term" value="P:organic acid phosphorylation"/>
    <property type="evidence" value="ECO:0007669"/>
    <property type="project" value="UniProtKB-UniRule"/>
</dbReference>
<dbReference type="Pfam" id="PF02595">
    <property type="entry name" value="Gly_kinase"/>
    <property type="match status" value="1"/>
</dbReference>
<evidence type="ECO:0000313" key="5">
    <source>
        <dbReference type="EMBL" id="OZS77545.1"/>
    </source>
</evidence>
<accession>A0A264W1W0</accession>
<dbReference type="PANTHER" id="PTHR21599:SF0">
    <property type="entry name" value="GLYCERATE KINASE"/>
    <property type="match status" value="1"/>
</dbReference>
<protein>
    <recommendedName>
        <fullName evidence="7">Glycerate kinase</fullName>
    </recommendedName>
</protein>
<keyword evidence="3 4" id="KW-0418">Kinase</keyword>
<dbReference type="SUPFAM" id="SSF110738">
    <property type="entry name" value="Glycerate kinase I"/>
    <property type="match status" value="1"/>
</dbReference>
<reference evidence="5 6" key="1">
    <citation type="submission" date="2017-07" db="EMBL/GenBank/DDBJ databases">
        <title>Tetzosporium hominis gen.nov. sp.nov.</title>
        <authorList>
            <person name="Tetz G."/>
            <person name="Tetz V."/>
        </authorList>
    </citation>
    <scope>NUCLEOTIDE SEQUENCE [LARGE SCALE GENOMIC DNA]</scope>
    <source>
        <strain evidence="5 6">VT-49</strain>
    </source>
</reference>
<gene>
    <name evidence="5" type="ORF">CF394_10025</name>
</gene>